<gene>
    <name evidence="3" type="ORF">KDA82_01335</name>
</gene>
<name>A0A8T4IKD0_9ACTN</name>
<evidence type="ECO:0000313" key="3">
    <source>
        <dbReference type="EMBL" id="MBR7671702.1"/>
    </source>
</evidence>
<protein>
    <recommendedName>
        <fullName evidence="5">Secreted protein</fullName>
    </recommendedName>
</protein>
<proteinExistence type="predicted"/>
<organism evidence="3 4">
    <name type="scientific">Streptomyces daliensis</name>
    <dbReference type="NCBI Taxonomy" id="299421"/>
    <lineage>
        <taxon>Bacteria</taxon>
        <taxon>Bacillati</taxon>
        <taxon>Actinomycetota</taxon>
        <taxon>Actinomycetes</taxon>
        <taxon>Kitasatosporales</taxon>
        <taxon>Streptomycetaceae</taxon>
        <taxon>Streptomyces</taxon>
    </lineage>
</organism>
<evidence type="ECO:0000256" key="2">
    <source>
        <dbReference type="SAM" id="SignalP"/>
    </source>
</evidence>
<feature type="compositionally biased region" description="Basic and acidic residues" evidence="1">
    <location>
        <begin position="47"/>
        <end position="63"/>
    </location>
</feature>
<sequence>MRTALRPLVVGVAILGLAAFGTASAQADDGDDNNALSHNSSTSSWYEGDHDTEAGNQDESIRVDYEDSLNTGLVFGDLEMN</sequence>
<dbReference type="EMBL" id="JAGSMN010000024">
    <property type="protein sequence ID" value="MBR7671702.1"/>
    <property type="molecule type" value="Genomic_DNA"/>
</dbReference>
<keyword evidence="2" id="KW-0732">Signal</keyword>
<evidence type="ECO:0000256" key="1">
    <source>
        <dbReference type="SAM" id="MobiDB-lite"/>
    </source>
</evidence>
<evidence type="ECO:0008006" key="5">
    <source>
        <dbReference type="Google" id="ProtNLM"/>
    </source>
</evidence>
<keyword evidence="4" id="KW-1185">Reference proteome</keyword>
<feature type="region of interest" description="Disordered" evidence="1">
    <location>
        <begin position="26"/>
        <end position="63"/>
    </location>
</feature>
<dbReference type="Proteomes" id="UP000675554">
    <property type="component" value="Unassembled WGS sequence"/>
</dbReference>
<reference evidence="3" key="1">
    <citation type="submission" date="2021-04" db="EMBL/GenBank/DDBJ databases">
        <title>Sequencing of actinobacteria type strains.</title>
        <authorList>
            <person name="Nguyen G.-S."/>
            <person name="Wentzel A."/>
        </authorList>
    </citation>
    <scope>NUCLEOTIDE SEQUENCE</scope>
    <source>
        <strain evidence="3">DSM 42095</strain>
    </source>
</reference>
<evidence type="ECO:0000313" key="4">
    <source>
        <dbReference type="Proteomes" id="UP000675554"/>
    </source>
</evidence>
<feature type="compositionally biased region" description="Polar residues" evidence="1">
    <location>
        <begin position="34"/>
        <end position="45"/>
    </location>
</feature>
<feature type="chain" id="PRO_5035935079" description="Secreted protein" evidence="2">
    <location>
        <begin position="28"/>
        <end position="81"/>
    </location>
</feature>
<feature type="signal peptide" evidence="2">
    <location>
        <begin position="1"/>
        <end position="27"/>
    </location>
</feature>
<dbReference type="AlphaFoldDB" id="A0A8T4IKD0"/>
<comment type="caution">
    <text evidence="3">The sequence shown here is derived from an EMBL/GenBank/DDBJ whole genome shotgun (WGS) entry which is preliminary data.</text>
</comment>
<accession>A0A8T4IKD0</accession>